<sequence>MSQEAKVQTLPTFYELVSKETKQLLYETGSEISVAKGSLLLREGELPDYIYFINKGQVRLTKTSSEGKVFFLQNKKQNDLIGELSLFNHLNCQFNAEVTQDAELLRFKRDELEKLMINKQELSVAYMQWLSSQNHIMMAQFRDLVFCGKQGAVFSILIKLSNEYGIEVKQGILINRKITNQELANYVGATRESINRILKRLIKQNILSVNTKYITIHNIDFLKNHLRCHNCPFEECTV</sequence>
<evidence type="ECO:0000256" key="2">
    <source>
        <dbReference type="ARBA" id="ARBA00023125"/>
    </source>
</evidence>
<dbReference type="PANTHER" id="PTHR24567">
    <property type="entry name" value="CRP FAMILY TRANSCRIPTIONAL REGULATORY PROTEIN"/>
    <property type="match status" value="1"/>
</dbReference>
<dbReference type="InterPro" id="IPR050397">
    <property type="entry name" value="Env_Response_Regulators"/>
</dbReference>
<dbReference type="Gene3D" id="1.10.10.10">
    <property type="entry name" value="Winged helix-like DNA-binding domain superfamily/Winged helix DNA-binding domain"/>
    <property type="match status" value="1"/>
</dbReference>
<evidence type="ECO:0000256" key="3">
    <source>
        <dbReference type="ARBA" id="ARBA00023159"/>
    </source>
</evidence>
<dbReference type="GO" id="GO:0003700">
    <property type="term" value="F:DNA-binding transcription factor activity"/>
    <property type="evidence" value="ECO:0007669"/>
    <property type="project" value="InterPro"/>
</dbReference>
<dbReference type="Proteomes" id="UP000198571">
    <property type="component" value="Unassembled WGS sequence"/>
</dbReference>
<dbReference type="InterPro" id="IPR018335">
    <property type="entry name" value="Tscrpt_reg_HTH_Crp-type_CS"/>
</dbReference>
<dbReference type="RefSeq" id="WP_093049907.1">
    <property type="nucleotide sequence ID" value="NZ_FOGT01000005.1"/>
</dbReference>
<dbReference type="PANTHER" id="PTHR24567:SF74">
    <property type="entry name" value="HTH-TYPE TRANSCRIPTIONAL REGULATOR ARCR"/>
    <property type="match status" value="1"/>
</dbReference>
<organism evidence="7 8">
    <name type="scientific">Salipaludibacillus aurantiacus</name>
    <dbReference type="NCBI Taxonomy" id="1601833"/>
    <lineage>
        <taxon>Bacteria</taxon>
        <taxon>Bacillati</taxon>
        <taxon>Bacillota</taxon>
        <taxon>Bacilli</taxon>
        <taxon>Bacillales</taxon>
        <taxon>Bacillaceae</taxon>
    </lineage>
</organism>
<dbReference type="STRING" id="1601833.SAMN05518684_105174"/>
<dbReference type="GO" id="GO:0005829">
    <property type="term" value="C:cytosol"/>
    <property type="evidence" value="ECO:0007669"/>
    <property type="project" value="TreeGrafter"/>
</dbReference>
<dbReference type="CDD" id="cd00092">
    <property type="entry name" value="HTH_CRP"/>
    <property type="match status" value="1"/>
</dbReference>
<dbReference type="InterPro" id="IPR036388">
    <property type="entry name" value="WH-like_DNA-bd_sf"/>
</dbReference>
<dbReference type="InterPro" id="IPR014710">
    <property type="entry name" value="RmlC-like_jellyroll"/>
</dbReference>
<evidence type="ECO:0000259" key="5">
    <source>
        <dbReference type="PROSITE" id="PS50042"/>
    </source>
</evidence>
<evidence type="ECO:0000256" key="1">
    <source>
        <dbReference type="ARBA" id="ARBA00023015"/>
    </source>
</evidence>
<name>A0A1H9T803_9BACI</name>
<keyword evidence="4" id="KW-0804">Transcription</keyword>
<dbReference type="InterPro" id="IPR012318">
    <property type="entry name" value="HTH_CRP"/>
</dbReference>
<reference evidence="8" key="1">
    <citation type="submission" date="2016-10" db="EMBL/GenBank/DDBJ databases">
        <authorList>
            <person name="Varghese N."/>
            <person name="Submissions S."/>
        </authorList>
    </citation>
    <scope>NUCLEOTIDE SEQUENCE [LARGE SCALE GENOMIC DNA]</scope>
    <source>
        <strain evidence="8">S9</strain>
    </source>
</reference>
<dbReference type="AlphaFoldDB" id="A0A1H9T803"/>
<dbReference type="PROSITE" id="PS51063">
    <property type="entry name" value="HTH_CRP_2"/>
    <property type="match status" value="1"/>
</dbReference>
<proteinExistence type="predicted"/>
<dbReference type="InterPro" id="IPR018490">
    <property type="entry name" value="cNMP-bd_dom_sf"/>
</dbReference>
<keyword evidence="3" id="KW-0010">Activator</keyword>
<dbReference type="Pfam" id="PF13545">
    <property type="entry name" value="HTH_Crp_2"/>
    <property type="match status" value="1"/>
</dbReference>
<keyword evidence="1" id="KW-0805">Transcription regulation</keyword>
<dbReference type="SMART" id="SM00419">
    <property type="entry name" value="HTH_CRP"/>
    <property type="match status" value="1"/>
</dbReference>
<evidence type="ECO:0000259" key="6">
    <source>
        <dbReference type="PROSITE" id="PS51063"/>
    </source>
</evidence>
<dbReference type="EMBL" id="FOGT01000005">
    <property type="protein sequence ID" value="SER93400.1"/>
    <property type="molecule type" value="Genomic_DNA"/>
</dbReference>
<dbReference type="Pfam" id="PF00027">
    <property type="entry name" value="cNMP_binding"/>
    <property type="match status" value="1"/>
</dbReference>
<dbReference type="InterPro" id="IPR000595">
    <property type="entry name" value="cNMP-bd_dom"/>
</dbReference>
<dbReference type="GO" id="GO:0003677">
    <property type="term" value="F:DNA binding"/>
    <property type="evidence" value="ECO:0007669"/>
    <property type="project" value="UniProtKB-KW"/>
</dbReference>
<keyword evidence="8" id="KW-1185">Reference proteome</keyword>
<dbReference type="SMART" id="SM00100">
    <property type="entry name" value="cNMP"/>
    <property type="match status" value="1"/>
</dbReference>
<dbReference type="CDD" id="cd00038">
    <property type="entry name" value="CAP_ED"/>
    <property type="match status" value="1"/>
</dbReference>
<dbReference type="PRINTS" id="PR00034">
    <property type="entry name" value="HTHCRP"/>
</dbReference>
<dbReference type="PROSITE" id="PS50042">
    <property type="entry name" value="CNMP_BINDING_3"/>
    <property type="match status" value="1"/>
</dbReference>
<accession>A0A1H9T803</accession>
<evidence type="ECO:0000256" key="4">
    <source>
        <dbReference type="ARBA" id="ARBA00023163"/>
    </source>
</evidence>
<feature type="domain" description="HTH crp-type" evidence="6">
    <location>
        <begin position="147"/>
        <end position="220"/>
    </location>
</feature>
<dbReference type="PROSITE" id="PS00042">
    <property type="entry name" value="HTH_CRP_1"/>
    <property type="match status" value="1"/>
</dbReference>
<dbReference type="SUPFAM" id="SSF51206">
    <property type="entry name" value="cAMP-binding domain-like"/>
    <property type="match status" value="1"/>
</dbReference>
<evidence type="ECO:0000313" key="7">
    <source>
        <dbReference type="EMBL" id="SER93400.1"/>
    </source>
</evidence>
<protein>
    <submittedName>
        <fullName evidence="7">CRP/FNR family transcriptional regulator, anaerobic regulatory protein</fullName>
    </submittedName>
</protein>
<evidence type="ECO:0000313" key="8">
    <source>
        <dbReference type="Proteomes" id="UP000198571"/>
    </source>
</evidence>
<dbReference type="SUPFAM" id="SSF46785">
    <property type="entry name" value="Winged helix' DNA-binding domain"/>
    <property type="match status" value="1"/>
</dbReference>
<dbReference type="InterPro" id="IPR036390">
    <property type="entry name" value="WH_DNA-bd_sf"/>
</dbReference>
<feature type="domain" description="Cyclic nucleotide-binding" evidence="5">
    <location>
        <begin position="13"/>
        <end position="116"/>
    </location>
</feature>
<gene>
    <name evidence="7" type="ORF">SAMN05518684_105174</name>
</gene>
<dbReference type="Gene3D" id="2.60.120.10">
    <property type="entry name" value="Jelly Rolls"/>
    <property type="match status" value="1"/>
</dbReference>
<keyword evidence="2" id="KW-0238">DNA-binding</keyword>
<dbReference type="OrthoDB" id="9812325at2"/>